<sequence>MLLATISDFRKDMARFISDVIDNHETLIIHKEKGTGVVVMSLEEYNSLEATLHEMNNPVNRKRLNDSIESLKKGKLVKKELL</sequence>
<comment type="function">
    <text evidence="1">Antitoxin component of a type II toxin-antitoxin (TA) system.</text>
</comment>
<comment type="caution">
    <text evidence="2">The sequence shown here is derived from an EMBL/GenBank/DDBJ whole genome shotgun (WGS) entry which is preliminary data.</text>
</comment>
<reference evidence="2" key="1">
    <citation type="submission" date="2021-06" db="EMBL/GenBank/DDBJ databases">
        <authorList>
            <person name="Huq M.A."/>
        </authorList>
    </citation>
    <scope>NUCLEOTIDE SEQUENCE</scope>
    <source>
        <strain evidence="2">MAH-26</strain>
    </source>
</reference>
<keyword evidence="3" id="KW-1185">Reference proteome</keyword>
<dbReference type="AlphaFoldDB" id="A0A9E2SDL3"/>
<proteinExistence type="inferred from homology"/>
<dbReference type="InterPro" id="IPR051405">
    <property type="entry name" value="phD/YefM_antitoxin"/>
</dbReference>
<name>A0A9E2SDL3_9BACT</name>
<dbReference type="Proteomes" id="UP000812270">
    <property type="component" value="Unassembled WGS sequence"/>
</dbReference>
<dbReference type="RefSeq" id="WP_217792336.1">
    <property type="nucleotide sequence ID" value="NZ_JAHSPG010000012.1"/>
</dbReference>
<comment type="similarity">
    <text evidence="1">Belongs to the phD/YefM antitoxin family.</text>
</comment>
<dbReference type="PANTHER" id="PTHR33713:SF6">
    <property type="entry name" value="ANTITOXIN YEFM"/>
    <property type="match status" value="1"/>
</dbReference>
<organism evidence="2 3">
    <name type="scientific">Pinibacter aurantiacus</name>
    <dbReference type="NCBI Taxonomy" id="2851599"/>
    <lineage>
        <taxon>Bacteria</taxon>
        <taxon>Pseudomonadati</taxon>
        <taxon>Bacteroidota</taxon>
        <taxon>Chitinophagia</taxon>
        <taxon>Chitinophagales</taxon>
        <taxon>Chitinophagaceae</taxon>
        <taxon>Pinibacter</taxon>
    </lineage>
</organism>
<dbReference type="PANTHER" id="PTHR33713">
    <property type="entry name" value="ANTITOXIN YAFN-RELATED"/>
    <property type="match status" value="1"/>
</dbReference>
<evidence type="ECO:0000313" key="2">
    <source>
        <dbReference type="EMBL" id="MBV4358625.1"/>
    </source>
</evidence>
<dbReference type="InterPro" id="IPR006442">
    <property type="entry name" value="Antitoxin_Phd/YefM"/>
</dbReference>
<protein>
    <recommendedName>
        <fullName evidence="1">Antitoxin</fullName>
    </recommendedName>
</protein>
<dbReference type="EMBL" id="JAHSPG010000012">
    <property type="protein sequence ID" value="MBV4358625.1"/>
    <property type="molecule type" value="Genomic_DNA"/>
</dbReference>
<dbReference type="Pfam" id="PF02604">
    <property type="entry name" value="PhdYeFM_antitox"/>
    <property type="match status" value="1"/>
</dbReference>
<gene>
    <name evidence="2" type="ORF">KTO63_15785</name>
</gene>
<evidence type="ECO:0000256" key="1">
    <source>
        <dbReference type="RuleBase" id="RU362080"/>
    </source>
</evidence>
<accession>A0A9E2SDL3</accession>
<evidence type="ECO:0000313" key="3">
    <source>
        <dbReference type="Proteomes" id="UP000812270"/>
    </source>
</evidence>